<dbReference type="AlphaFoldDB" id="A0AAD8XEW5"/>
<dbReference type="GO" id="GO:0008677">
    <property type="term" value="F:2-dehydropantoate 2-reductase activity"/>
    <property type="evidence" value="ECO:0007669"/>
    <property type="project" value="UniProtKB-EC"/>
</dbReference>
<dbReference type="PANTHER" id="PTHR21708:SF30">
    <property type="entry name" value="2-DEHYDROPANTOATE 2-REDUCTASE-RELATED"/>
    <property type="match status" value="1"/>
</dbReference>
<dbReference type="InterPro" id="IPR013332">
    <property type="entry name" value="KPR_N"/>
</dbReference>
<dbReference type="GO" id="GO:0015940">
    <property type="term" value="P:pantothenate biosynthetic process"/>
    <property type="evidence" value="ECO:0007669"/>
    <property type="project" value="InterPro"/>
</dbReference>
<dbReference type="Gene3D" id="1.10.1040.10">
    <property type="entry name" value="N-(1-d-carboxylethyl)-l-norvaline Dehydrogenase, domain 2"/>
    <property type="match status" value="1"/>
</dbReference>
<comment type="caution">
    <text evidence="7">The sequence shown here is derived from an EMBL/GenBank/DDBJ whole genome shotgun (WGS) entry which is preliminary data.</text>
</comment>
<dbReference type="NCBIfam" id="TIGR00745">
    <property type="entry name" value="apbA_panE"/>
    <property type="match status" value="1"/>
</dbReference>
<dbReference type="Proteomes" id="UP001244207">
    <property type="component" value="Unassembled WGS sequence"/>
</dbReference>
<dbReference type="SUPFAM" id="SSF48179">
    <property type="entry name" value="6-phosphogluconate dehydrogenase C-terminal domain-like"/>
    <property type="match status" value="1"/>
</dbReference>
<reference evidence="7" key="1">
    <citation type="submission" date="2021-12" db="EMBL/GenBank/DDBJ databases">
        <title>Comparative genomics, transcriptomics and evolutionary studies reveal genomic signatures of adaptation to plant cell wall in hemibiotrophic fungi.</title>
        <authorList>
            <consortium name="DOE Joint Genome Institute"/>
            <person name="Baroncelli R."/>
            <person name="Diaz J.F."/>
            <person name="Benocci T."/>
            <person name="Peng M."/>
            <person name="Battaglia E."/>
            <person name="Haridas S."/>
            <person name="Andreopoulos W."/>
            <person name="Labutti K."/>
            <person name="Pangilinan J."/>
            <person name="Floch G.L."/>
            <person name="Makela M.R."/>
            <person name="Henrissat B."/>
            <person name="Grigoriev I.V."/>
            <person name="Crouch J.A."/>
            <person name="De Vries R.P."/>
            <person name="Sukno S.A."/>
            <person name="Thon M.R."/>
        </authorList>
    </citation>
    <scope>NUCLEOTIDE SEQUENCE</scope>
    <source>
        <strain evidence="7">CBS 112980</strain>
    </source>
</reference>
<dbReference type="GeneID" id="85398384"/>
<evidence type="ECO:0000259" key="5">
    <source>
        <dbReference type="Pfam" id="PF02558"/>
    </source>
</evidence>
<dbReference type="InterPro" id="IPR036291">
    <property type="entry name" value="NAD(P)-bd_dom_sf"/>
</dbReference>
<dbReference type="InterPro" id="IPR003710">
    <property type="entry name" value="ApbA"/>
</dbReference>
<dbReference type="FunFam" id="1.10.1040.10:FF:000017">
    <property type="entry name" value="2-dehydropantoate 2-reductase"/>
    <property type="match status" value="1"/>
</dbReference>
<evidence type="ECO:0000259" key="6">
    <source>
        <dbReference type="Pfam" id="PF08546"/>
    </source>
</evidence>
<name>A0AAD8XEW5_GLOAC</name>
<evidence type="ECO:0000256" key="4">
    <source>
        <dbReference type="RuleBase" id="RU362068"/>
    </source>
</evidence>
<sequence length="323" mass="35999">MTQQAKILIVGCGSVGTMCAYALQISGDAEVTAILRSNYDLVQDHGYQIHSIDHGEIDGWRPHHMERSLKDALRHGPFDFVLVTMKNLPDVYSIPDIIRPAITAQTSIVLVQNGIDIEQPLLEVFPNNILLSGVPLIGCELNGREMLHNDPDILHIAYWPNPKFTPEDQSNACTAFAQIYNNGGAKCNIQTDISWFRWRKLIWNASFNTVCAITNLDSGVVQDAGGLDTLIRPAMKDIVAVARAAGHMFSDEILDDMVAFTPKEARLKPSMQVDAIRQKPMEIEVILGNPIKTAKKLDEPVPTLEFLYSVLHTKQWGFLNLEK</sequence>
<dbReference type="SUPFAM" id="SSF51735">
    <property type="entry name" value="NAD(P)-binding Rossmann-fold domains"/>
    <property type="match status" value="1"/>
</dbReference>
<evidence type="ECO:0000313" key="7">
    <source>
        <dbReference type="EMBL" id="KAK1721447.1"/>
    </source>
</evidence>
<dbReference type="Gene3D" id="3.40.50.720">
    <property type="entry name" value="NAD(P)-binding Rossmann-like Domain"/>
    <property type="match status" value="1"/>
</dbReference>
<dbReference type="Pfam" id="PF02558">
    <property type="entry name" value="ApbA"/>
    <property type="match status" value="1"/>
</dbReference>
<accession>A0AAD8XEW5</accession>
<comment type="catalytic activity">
    <reaction evidence="4">
        <text>(R)-pantoate + NADP(+) = 2-dehydropantoate + NADPH + H(+)</text>
        <dbReference type="Rhea" id="RHEA:16233"/>
        <dbReference type="ChEBI" id="CHEBI:11561"/>
        <dbReference type="ChEBI" id="CHEBI:15378"/>
        <dbReference type="ChEBI" id="CHEBI:15980"/>
        <dbReference type="ChEBI" id="CHEBI:57783"/>
        <dbReference type="ChEBI" id="CHEBI:58349"/>
        <dbReference type="EC" id="1.1.1.169"/>
    </reaction>
</comment>
<dbReference type="RefSeq" id="XP_060362243.1">
    <property type="nucleotide sequence ID" value="XM_060514486.1"/>
</dbReference>
<organism evidence="7 8">
    <name type="scientific">Glomerella acutata</name>
    <name type="common">Colletotrichum acutatum</name>
    <dbReference type="NCBI Taxonomy" id="27357"/>
    <lineage>
        <taxon>Eukaryota</taxon>
        <taxon>Fungi</taxon>
        <taxon>Dikarya</taxon>
        <taxon>Ascomycota</taxon>
        <taxon>Pezizomycotina</taxon>
        <taxon>Sordariomycetes</taxon>
        <taxon>Hypocreomycetidae</taxon>
        <taxon>Glomerellales</taxon>
        <taxon>Glomerellaceae</taxon>
        <taxon>Colletotrichum</taxon>
        <taxon>Colletotrichum acutatum species complex</taxon>
    </lineage>
</organism>
<keyword evidence="8" id="KW-1185">Reference proteome</keyword>
<feature type="domain" description="Ketopantoate reductase C-terminal" evidence="6">
    <location>
        <begin position="193"/>
        <end position="315"/>
    </location>
</feature>
<evidence type="ECO:0000313" key="8">
    <source>
        <dbReference type="Proteomes" id="UP001244207"/>
    </source>
</evidence>
<evidence type="ECO:0000256" key="1">
    <source>
        <dbReference type="ARBA" id="ARBA00007870"/>
    </source>
</evidence>
<gene>
    <name evidence="7" type="ORF">BDZ83DRAFT_754556</name>
</gene>
<proteinExistence type="inferred from homology"/>
<dbReference type="EMBL" id="JAHMHS010000083">
    <property type="protein sequence ID" value="KAK1721447.1"/>
    <property type="molecule type" value="Genomic_DNA"/>
</dbReference>
<dbReference type="InterPro" id="IPR013328">
    <property type="entry name" value="6PGD_dom2"/>
</dbReference>
<evidence type="ECO:0000256" key="3">
    <source>
        <dbReference type="ARBA" id="ARBA00023002"/>
    </source>
</evidence>
<dbReference type="EC" id="1.1.1.169" evidence="4"/>
<protein>
    <recommendedName>
        <fullName evidence="4">2-dehydropantoate 2-reductase</fullName>
        <ecNumber evidence="4">1.1.1.169</ecNumber>
    </recommendedName>
    <alternativeName>
        <fullName evidence="4">Ketopantoate reductase</fullName>
    </alternativeName>
</protein>
<comment type="similarity">
    <text evidence="1 4">Belongs to the ketopantoate reductase family.</text>
</comment>
<dbReference type="InterPro" id="IPR051402">
    <property type="entry name" value="KPR-Related"/>
</dbReference>
<dbReference type="Pfam" id="PF08546">
    <property type="entry name" value="ApbA_C"/>
    <property type="match status" value="1"/>
</dbReference>
<keyword evidence="3 4" id="KW-0560">Oxidoreductase</keyword>
<evidence type="ECO:0000256" key="2">
    <source>
        <dbReference type="ARBA" id="ARBA00022857"/>
    </source>
</evidence>
<dbReference type="InterPro" id="IPR013752">
    <property type="entry name" value="KPA_reductase"/>
</dbReference>
<dbReference type="PANTHER" id="PTHR21708">
    <property type="entry name" value="PROBABLE 2-DEHYDROPANTOATE 2-REDUCTASE"/>
    <property type="match status" value="1"/>
</dbReference>
<dbReference type="InterPro" id="IPR008927">
    <property type="entry name" value="6-PGluconate_DH-like_C_sf"/>
</dbReference>
<keyword evidence="2 4" id="KW-0521">NADP</keyword>
<comment type="function">
    <text evidence="4">Catalyzes the NADPH-dependent reduction of ketopantoate into pantoic acid.</text>
</comment>
<feature type="domain" description="Ketopantoate reductase N-terminal" evidence="5">
    <location>
        <begin position="7"/>
        <end position="160"/>
    </location>
</feature>
<dbReference type="GO" id="GO:0005737">
    <property type="term" value="C:cytoplasm"/>
    <property type="evidence" value="ECO:0007669"/>
    <property type="project" value="TreeGrafter"/>
</dbReference>